<feature type="domain" description="F-box" evidence="2">
    <location>
        <begin position="46"/>
        <end position="92"/>
    </location>
</feature>
<dbReference type="SUPFAM" id="SSF81383">
    <property type="entry name" value="F-box domain"/>
    <property type="match status" value="1"/>
</dbReference>
<name>A0A8H5BXA0_9AGAR</name>
<comment type="caution">
    <text evidence="3">The sequence shown here is derived from an EMBL/GenBank/DDBJ whole genome shotgun (WGS) entry which is preliminary data.</text>
</comment>
<gene>
    <name evidence="3" type="ORF">D9611_013102</name>
</gene>
<organism evidence="3 4">
    <name type="scientific">Ephemerocybe angulata</name>
    <dbReference type="NCBI Taxonomy" id="980116"/>
    <lineage>
        <taxon>Eukaryota</taxon>
        <taxon>Fungi</taxon>
        <taxon>Dikarya</taxon>
        <taxon>Basidiomycota</taxon>
        <taxon>Agaricomycotina</taxon>
        <taxon>Agaricomycetes</taxon>
        <taxon>Agaricomycetidae</taxon>
        <taxon>Agaricales</taxon>
        <taxon>Agaricineae</taxon>
        <taxon>Psathyrellaceae</taxon>
        <taxon>Ephemerocybe</taxon>
    </lineage>
</organism>
<dbReference type="Gene3D" id="1.20.1280.50">
    <property type="match status" value="1"/>
</dbReference>
<proteinExistence type="predicted"/>
<reference evidence="3 4" key="1">
    <citation type="journal article" date="2020" name="ISME J.">
        <title>Uncovering the hidden diversity of litter-decomposition mechanisms in mushroom-forming fungi.</title>
        <authorList>
            <person name="Floudas D."/>
            <person name="Bentzer J."/>
            <person name="Ahren D."/>
            <person name="Johansson T."/>
            <person name="Persson P."/>
            <person name="Tunlid A."/>
        </authorList>
    </citation>
    <scope>NUCLEOTIDE SEQUENCE [LARGE SCALE GENOMIC DNA]</scope>
    <source>
        <strain evidence="3 4">CBS 175.51</strain>
    </source>
</reference>
<dbReference type="AlphaFoldDB" id="A0A8H5BXA0"/>
<dbReference type="EMBL" id="JAACJK010000115">
    <property type="protein sequence ID" value="KAF5331250.1"/>
    <property type="molecule type" value="Genomic_DNA"/>
</dbReference>
<dbReference type="PROSITE" id="PS50181">
    <property type="entry name" value="FBOX"/>
    <property type="match status" value="1"/>
</dbReference>
<evidence type="ECO:0000313" key="4">
    <source>
        <dbReference type="Proteomes" id="UP000541558"/>
    </source>
</evidence>
<protein>
    <recommendedName>
        <fullName evidence="2">F-box domain-containing protein</fullName>
    </recommendedName>
</protein>
<dbReference type="InterPro" id="IPR001810">
    <property type="entry name" value="F-box_dom"/>
</dbReference>
<evidence type="ECO:0000313" key="3">
    <source>
        <dbReference type="EMBL" id="KAF5331250.1"/>
    </source>
</evidence>
<feature type="region of interest" description="Disordered" evidence="1">
    <location>
        <begin position="1"/>
        <end position="29"/>
    </location>
</feature>
<evidence type="ECO:0000259" key="2">
    <source>
        <dbReference type="PROSITE" id="PS50181"/>
    </source>
</evidence>
<feature type="compositionally biased region" description="Basic and acidic residues" evidence="1">
    <location>
        <begin position="17"/>
        <end position="29"/>
    </location>
</feature>
<dbReference type="InterPro" id="IPR036047">
    <property type="entry name" value="F-box-like_dom_sf"/>
</dbReference>
<sequence>MVNPRRFNSGTATFNAHSRDQPHLRDDRGSGTCLRSSLLQTTMPLLRGLLVLPPELLLSIFEHIDPPDLFSLGQTCGRIRSLVSNRHLWESALKTTCRLNQLFEPSYHPIAALSFAELQIVALGPWRRSDSFASRSPPYLGPTTQVKDMPKQERRIWNMTLSCAGWKENTEFEGICVVPGGRYVLGCSETQVGIWDLGQNTGSPLGASANKDGSMSRSDPVHSPVPAHLLHAPTGSMTWLMSEPTPIGSSSFRFVTGQISSFCVHEVGPLPSDCYIRRIATLFFPRTLSLVDFWIQGDRLFIKYREGLLVWDFILSTYVAVPTRGDVSMVTTRGDFFVAWEGLNTGVWSIPPLRPLPPDKDSMDLPELTSPVEFIKGIDFNLIPNDGLDRPAFRIRIPSPWYSFPSNAVEFLFTCKEDAEWQWVTIERYVMNITSGKGIGSPSTLISSSHPIPVRLTPGHQGYRTLCGSLAATVAMGSSPHREVRAIHFVGDVRSRPKGAGIVDKLGLGSQGIGVVGAEIISYCPGSGRVACVPINADVAETQPRIICIGY</sequence>
<dbReference type="Proteomes" id="UP000541558">
    <property type="component" value="Unassembled WGS sequence"/>
</dbReference>
<feature type="compositionally biased region" description="Polar residues" evidence="1">
    <location>
        <begin position="1"/>
        <end position="16"/>
    </location>
</feature>
<dbReference type="Pfam" id="PF12937">
    <property type="entry name" value="F-box-like"/>
    <property type="match status" value="1"/>
</dbReference>
<dbReference type="SMART" id="SM00256">
    <property type="entry name" value="FBOX"/>
    <property type="match status" value="1"/>
</dbReference>
<dbReference type="OrthoDB" id="2688364at2759"/>
<keyword evidence="4" id="KW-1185">Reference proteome</keyword>
<evidence type="ECO:0000256" key="1">
    <source>
        <dbReference type="SAM" id="MobiDB-lite"/>
    </source>
</evidence>
<accession>A0A8H5BXA0</accession>